<protein>
    <recommendedName>
        <fullName evidence="4">NusG-like N-terminal domain-containing protein</fullName>
    </recommendedName>
</protein>
<evidence type="ECO:0000256" key="2">
    <source>
        <dbReference type="ARBA" id="ARBA00023015"/>
    </source>
</evidence>
<dbReference type="EMBL" id="LAZR01000221">
    <property type="protein sequence ID" value="KKN81014.1"/>
    <property type="molecule type" value="Genomic_DNA"/>
</dbReference>
<dbReference type="InterPro" id="IPR010215">
    <property type="entry name" value="Transcription_antiterm_RfaH"/>
</dbReference>
<dbReference type="SUPFAM" id="SSF82679">
    <property type="entry name" value="N-utilization substance G protein NusG, N-terminal domain"/>
    <property type="match status" value="1"/>
</dbReference>
<comment type="caution">
    <text evidence="5">The sequence shown here is derived from an EMBL/GenBank/DDBJ whole genome shotgun (WGS) entry which is preliminary data.</text>
</comment>
<accession>A0A0F9TNW5</accession>
<dbReference type="PANTHER" id="PTHR30265">
    <property type="entry name" value="RHO-INTERACTING TRANSCRIPTION TERMINATION FACTOR NUSG"/>
    <property type="match status" value="1"/>
</dbReference>
<name>A0A0F9TNW5_9ZZZZ</name>
<gene>
    <name evidence="5" type="ORF">LCGC14_0323850</name>
</gene>
<evidence type="ECO:0000256" key="1">
    <source>
        <dbReference type="ARBA" id="ARBA00022814"/>
    </source>
</evidence>
<dbReference type="InterPro" id="IPR006645">
    <property type="entry name" value="NGN-like_dom"/>
</dbReference>
<evidence type="ECO:0000259" key="4">
    <source>
        <dbReference type="SMART" id="SM00738"/>
    </source>
</evidence>
<proteinExistence type="predicted"/>
<dbReference type="InterPro" id="IPR043425">
    <property type="entry name" value="NusG-like"/>
</dbReference>
<dbReference type="NCBIfam" id="NF006534">
    <property type="entry name" value="PRK09014.1"/>
    <property type="match status" value="1"/>
</dbReference>
<dbReference type="PANTHER" id="PTHR30265:SF7">
    <property type="entry name" value="TRANSCRIPTION ANTITERMINATION PROTEIN RFAH"/>
    <property type="match status" value="1"/>
</dbReference>
<sequence>MSQAVIAKWYLIQCKPRQEVRAEVNLRNQDYTCYLPLHQVERQRHGKAVSLSEPLFPGYLFIKLCEFTESWHPIRSTRGVLRLVTFANQAVPLSDQLLNNIRGRVEQHSLGKPIFASGDGVALTTGPLRDLDAIFSSLDGEERAIILISLMHRQQQMSVPLKALRSIA</sequence>
<organism evidence="5">
    <name type="scientific">marine sediment metagenome</name>
    <dbReference type="NCBI Taxonomy" id="412755"/>
    <lineage>
        <taxon>unclassified sequences</taxon>
        <taxon>metagenomes</taxon>
        <taxon>ecological metagenomes</taxon>
    </lineage>
</organism>
<dbReference type="InterPro" id="IPR036735">
    <property type="entry name" value="NGN_dom_sf"/>
</dbReference>
<keyword evidence="2" id="KW-0805">Transcription regulation</keyword>
<dbReference type="Pfam" id="PF02357">
    <property type="entry name" value="NusG"/>
    <property type="match status" value="1"/>
</dbReference>
<evidence type="ECO:0000256" key="3">
    <source>
        <dbReference type="ARBA" id="ARBA00023163"/>
    </source>
</evidence>
<reference evidence="5" key="1">
    <citation type="journal article" date="2015" name="Nature">
        <title>Complex archaea that bridge the gap between prokaryotes and eukaryotes.</title>
        <authorList>
            <person name="Spang A."/>
            <person name="Saw J.H."/>
            <person name="Jorgensen S.L."/>
            <person name="Zaremba-Niedzwiedzka K."/>
            <person name="Martijn J."/>
            <person name="Lind A.E."/>
            <person name="van Eijk R."/>
            <person name="Schleper C."/>
            <person name="Guy L."/>
            <person name="Ettema T.J."/>
        </authorList>
    </citation>
    <scope>NUCLEOTIDE SEQUENCE</scope>
</reference>
<keyword evidence="1" id="KW-0889">Transcription antitermination</keyword>
<dbReference type="NCBIfam" id="TIGR01955">
    <property type="entry name" value="RfaH"/>
    <property type="match status" value="1"/>
</dbReference>
<keyword evidence="3" id="KW-0804">Transcription</keyword>
<dbReference type="GO" id="GO:0031564">
    <property type="term" value="P:transcription antitermination"/>
    <property type="evidence" value="ECO:0007669"/>
    <property type="project" value="UniProtKB-KW"/>
</dbReference>
<evidence type="ECO:0000313" key="5">
    <source>
        <dbReference type="EMBL" id="KKN81014.1"/>
    </source>
</evidence>
<dbReference type="CDD" id="cd09892">
    <property type="entry name" value="NGN_SP_RfaH"/>
    <property type="match status" value="1"/>
</dbReference>
<dbReference type="AlphaFoldDB" id="A0A0F9TNW5"/>
<dbReference type="Gene3D" id="3.30.70.940">
    <property type="entry name" value="NusG, N-terminal domain"/>
    <property type="match status" value="1"/>
</dbReference>
<dbReference type="SMART" id="SM00738">
    <property type="entry name" value="NGN"/>
    <property type="match status" value="1"/>
</dbReference>
<feature type="domain" description="NusG-like N-terminal" evidence="4">
    <location>
        <begin position="6"/>
        <end position="105"/>
    </location>
</feature>
<dbReference type="GO" id="GO:0005829">
    <property type="term" value="C:cytosol"/>
    <property type="evidence" value="ECO:0007669"/>
    <property type="project" value="TreeGrafter"/>
</dbReference>
<dbReference type="GO" id="GO:0006354">
    <property type="term" value="P:DNA-templated transcription elongation"/>
    <property type="evidence" value="ECO:0007669"/>
    <property type="project" value="InterPro"/>
</dbReference>